<dbReference type="InterPro" id="IPR000073">
    <property type="entry name" value="AB_hydrolase_1"/>
</dbReference>
<dbReference type="OrthoDB" id="9773293at2"/>
<name>C4FM14_9AQUI</name>
<evidence type="ECO:0000259" key="1">
    <source>
        <dbReference type="Pfam" id="PF12697"/>
    </source>
</evidence>
<feature type="domain" description="AB hydrolase-1" evidence="1">
    <location>
        <begin position="4"/>
        <end position="87"/>
    </location>
</feature>
<dbReference type="EC" id="3.1.1.1" evidence="2"/>
<dbReference type="Gene3D" id="3.40.50.1820">
    <property type="entry name" value="alpha/beta hydrolase"/>
    <property type="match status" value="1"/>
</dbReference>
<organism evidence="2 3">
    <name type="scientific">Sulfurihydrogenibium yellowstonense SS-5</name>
    <dbReference type="NCBI Taxonomy" id="432331"/>
    <lineage>
        <taxon>Bacteria</taxon>
        <taxon>Pseudomonadati</taxon>
        <taxon>Aquificota</taxon>
        <taxon>Aquificia</taxon>
        <taxon>Aquificales</taxon>
        <taxon>Hydrogenothermaceae</taxon>
        <taxon>Sulfurihydrogenibium</taxon>
    </lineage>
</organism>
<gene>
    <name evidence="2" type="ORF">SULYE_1619</name>
</gene>
<reference evidence="2 3" key="1">
    <citation type="submission" date="2009-04" db="EMBL/GenBank/DDBJ databases">
        <authorList>
            <person name="Reysenbach A.-L."/>
            <person name="Heidelberg J.F."/>
            <person name="Nelson W.C."/>
        </authorList>
    </citation>
    <scope>NUCLEOTIDE SEQUENCE [LARGE SCALE GENOMIC DNA]</scope>
    <source>
        <strain evidence="2 3">SS-5</strain>
    </source>
</reference>
<evidence type="ECO:0000313" key="3">
    <source>
        <dbReference type="Proteomes" id="UP000005540"/>
    </source>
</evidence>
<dbReference type="Proteomes" id="UP000005540">
    <property type="component" value="Unassembled WGS sequence"/>
</dbReference>
<comment type="caution">
    <text evidence="2">The sequence shown here is derived from an EMBL/GenBank/DDBJ whole genome shotgun (WGS) entry which is preliminary data.</text>
</comment>
<dbReference type="GO" id="GO:0106435">
    <property type="term" value="F:carboxylesterase activity"/>
    <property type="evidence" value="ECO:0007669"/>
    <property type="project" value="UniProtKB-EC"/>
</dbReference>
<dbReference type="RefSeq" id="WP_007548080.1">
    <property type="nucleotide sequence ID" value="NZ_ABZS01000196.1"/>
</dbReference>
<dbReference type="EMBL" id="ABZS01000196">
    <property type="protein sequence ID" value="EEP59890.1"/>
    <property type="molecule type" value="Genomic_DNA"/>
</dbReference>
<evidence type="ECO:0000313" key="2">
    <source>
        <dbReference type="EMBL" id="EEP59890.1"/>
    </source>
</evidence>
<keyword evidence="2" id="KW-0378">Hydrolase</keyword>
<dbReference type="Pfam" id="PF12697">
    <property type="entry name" value="Abhydrolase_6"/>
    <property type="match status" value="1"/>
</dbReference>
<proteinExistence type="predicted"/>
<dbReference type="AlphaFoldDB" id="C4FM14"/>
<dbReference type="InterPro" id="IPR029058">
    <property type="entry name" value="AB_hydrolase_fold"/>
</dbReference>
<feature type="non-terminal residue" evidence="2">
    <location>
        <position position="131"/>
    </location>
</feature>
<sequence length="131" mass="15046">MKTVFIHGWGFSKEIFKDYYYLDNSLFLDLPFHGDFKDFEKNNIFEDYVNYVSNLINEKTTLIGWSLGGSVAFLTALKNPFIEKLVLIGFSPKFNDSVLGSDPKVIKAFMLNLNNDFENTVYQFRKTATGG</sequence>
<keyword evidence="3" id="KW-1185">Reference proteome</keyword>
<dbReference type="SUPFAM" id="SSF53474">
    <property type="entry name" value="alpha/beta-Hydrolases"/>
    <property type="match status" value="1"/>
</dbReference>
<protein>
    <submittedName>
        <fullName evidence="2">Carboxylesterase BioH</fullName>
        <ecNumber evidence="2">3.1.1.1</ecNumber>
    </submittedName>
</protein>
<accession>C4FM14</accession>